<evidence type="ECO:0000256" key="11">
    <source>
        <dbReference type="PROSITE-ProRule" id="PRU00196"/>
    </source>
</evidence>
<dbReference type="Pfam" id="PF00530">
    <property type="entry name" value="SRCR"/>
    <property type="match status" value="1"/>
</dbReference>
<dbReference type="PROSITE" id="PS50287">
    <property type="entry name" value="SRCR_2"/>
    <property type="match status" value="1"/>
</dbReference>
<dbReference type="GO" id="GO:0031638">
    <property type="term" value="P:zymogen activation"/>
    <property type="evidence" value="ECO:0007669"/>
    <property type="project" value="TreeGrafter"/>
</dbReference>
<dbReference type="EMBL" id="VWZX01018001">
    <property type="protein sequence ID" value="NXI48623.1"/>
    <property type="molecule type" value="Genomic_DNA"/>
</dbReference>
<dbReference type="GO" id="GO:0005886">
    <property type="term" value="C:plasma membrane"/>
    <property type="evidence" value="ECO:0007669"/>
    <property type="project" value="TreeGrafter"/>
</dbReference>
<dbReference type="Gene3D" id="3.10.250.10">
    <property type="entry name" value="SRCR-like domain"/>
    <property type="match status" value="1"/>
</dbReference>
<evidence type="ECO:0000256" key="3">
    <source>
        <dbReference type="ARBA" id="ARBA00022729"/>
    </source>
</evidence>
<keyword evidence="14" id="KW-1185">Reference proteome</keyword>
<comment type="caution">
    <text evidence="13">The sequence shown here is derived from an EMBL/GenBank/DDBJ whole genome shotgun (WGS) entry which is preliminary data.</text>
</comment>
<accession>A0A7K9TLM4</accession>
<keyword evidence="6" id="KW-0675">Receptor</keyword>
<feature type="non-terminal residue" evidence="13">
    <location>
        <position position="1"/>
    </location>
</feature>
<keyword evidence="4" id="KW-0677">Repeat</keyword>
<keyword evidence="7" id="KW-0325">Glycoprotein</keyword>
<protein>
    <recommendedName>
        <fullName evidence="10">Soluble scavenger receptor cysteine-rich domain-containing protein SSC5D</fullName>
    </recommendedName>
</protein>
<gene>
    <name evidence="13" type="primary">Lgals3bpa</name>
    <name evidence="13" type="ORF">GALDEA_R16228</name>
</gene>
<dbReference type="OrthoDB" id="536948at2759"/>
<keyword evidence="5 11" id="KW-1015">Disulfide bond</keyword>
<dbReference type="FunFam" id="3.10.250.10:FF:000007">
    <property type="entry name" value="Soluble scavenger receptor cysteine-rich domain-containing protein SSC5D"/>
    <property type="match status" value="1"/>
</dbReference>
<proteinExistence type="predicted"/>
<evidence type="ECO:0000256" key="2">
    <source>
        <dbReference type="ARBA" id="ARBA00022525"/>
    </source>
</evidence>
<sequence length="99" mass="10569">AENPEGFLRLLGGPGPCAGRVEVLHNGTWGTVCDDGWGWAEGQVVCRQLGCGNLVAVAPGARYGQGAGEIWLDEVKCTGEEKDLRQCQASPWGQHNCHH</sequence>
<dbReference type="Proteomes" id="UP000566440">
    <property type="component" value="Unassembled WGS sequence"/>
</dbReference>
<evidence type="ECO:0000313" key="14">
    <source>
        <dbReference type="Proteomes" id="UP000566440"/>
    </source>
</evidence>
<dbReference type="AlphaFoldDB" id="A0A7K9TLM4"/>
<dbReference type="GO" id="GO:0004252">
    <property type="term" value="F:serine-type endopeptidase activity"/>
    <property type="evidence" value="ECO:0007669"/>
    <property type="project" value="TreeGrafter"/>
</dbReference>
<comment type="function">
    <text evidence="8">Binds to extracellular matrix proteins. Binds to pathogen-associated molecular patterns (PAMPs) present on the cell walls of Gram-positive and Gram-negative bacteria and fungi, behaving as a pattern recognition receptor (PRR). Induces bacterial and fungal aggregation and subsequent inhibition of PAMP-induced cytokine release. Does not possess intrinsic bactericidal activity. May play a role in the innate defense and homeostasis of certain epithelial surfaces.</text>
</comment>
<evidence type="ECO:0000256" key="9">
    <source>
        <dbReference type="ARBA" id="ARBA00064153"/>
    </source>
</evidence>
<dbReference type="PANTHER" id="PTHR48071:SF15">
    <property type="entry name" value="SRCR DOMAIN-CONTAINING PROTEIN"/>
    <property type="match status" value="1"/>
</dbReference>
<keyword evidence="3" id="KW-0732">Signal</keyword>
<comment type="subcellular location">
    <subcellularLocation>
        <location evidence="1">Secreted</location>
    </subcellularLocation>
</comment>
<dbReference type="SMART" id="SM00202">
    <property type="entry name" value="SR"/>
    <property type="match status" value="1"/>
</dbReference>
<feature type="disulfide bond" evidence="11">
    <location>
        <begin position="77"/>
        <end position="87"/>
    </location>
</feature>
<evidence type="ECO:0000256" key="4">
    <source>
        <dbReference type="ARBA" id="ARBA00022737"/>
    </source>
</evidence>
<reference evidence="13 14" key="1">
    <citation type="submission" date="2019-09" db="EMBL/GenBank/DDBJ databases">
        <title>Bird 10,000 Genomes (B10K) Project - Family phase.</title>
        <authorList>
            <person name="Zhang G."/>
        </authorList>
    </citation>
    <scope>NUCLEOTIDE SEQUENCE [LARGE SCALE GENOMIC DNA]</scope>
    <source>
        <strain evidence="13">B10K-DU-001-62</strain>
        <tissue evidence="13">Muscle</tissue>
    </source>
</reference>
<dbReference type="InterPro" id="IPR036772">
    <property type="entry name" value="SRCR-like_dom_sf"/>
</dbReference>
<evidence type="ECO:0000313" key="13">
    <source>
        <dbReference type="EMBL" id="NXI48623.1"/>
    </source>
</evidence>
<name>A0A7K9TLM4_9PICI</name>
<dbReference type="PRINTS" id="PR00258">
    <property type="entry name" value="SPERACTRCPTR"/>
</dbReference>
<dbReference type="PROSITE" id="PS00420">
    <property type="entry name" value="SRCR_1"/>
    <property type="match status" value="1"/>
</dbReference>
<evidence type="ECO:0000256" key="8">
    <source>
        <dbReference type="ARBA" id="ARBA00058074"/>
    </source>
</evidence>
<organism evidence="13 14">
    <name type="scientific">Galbula dea</name>
    <dbReference type="NCBI Taxonomy" id="1109041"/>
    <lineage>
        <taxon>Eukaryota</taxon>
        <taxon>Metazoa</taxon>
        <taxon>Chordata</taxon>
        <taxon>Craniata</taxon>
        <taxon>Vertebrata</taxon>
        <taxon>Euteleostomi</taxon>
        <taxon>Archelosauria</taxon>
        <taxon>Archosauria</taxon>
        <taxon>Dinosauria</taxon>
        <taxon>Saurischia</taxon>
        <taxon>Theropoda</taxon>
        <taxon>Coelurosauria</taxon>
        <taxon>Aves</taxon>
        <taxon>Neognathae</taxon>
        <taxon>Neoaves</taxon>
        <taxon>Telluraves</taxon>
        <taxon>Coraciimorphae</taxon>
        <taxon>Piciformes</taxon>
        <taxon>Galbulidae</taxon>
        <taxon>Galbula</taxon>
    </lineage>
</organism>
<comment type="caution">
    <text evidence="11">Lacks conserved residue(s) required for the propagation of feature annotation.</text>
</comment>
<evidence type="ECO:0000259" key="12">
    <source>
        <dbReference type="PROSITE" id="PS50287"/>
    </source>
</evidence>
<evidence type="ECO:0000256" key="1">
    <source>
        <dbReference type="ARBA" id="ARBA00004613"/>
    </source>
</evidence>
<evidence type="ECO:0000256" key="10">
    <source>
        <dbReference type="ARBA" id="ARBA00069168"/>
    </source>
</evidence>
<dbReference type="PANTHER" id="PTHR48071">
    <property type="entry name" value="SRCR DOMAIN-CONTAINING PROTEIN"/>
    <property type="match status" value="1"/>
</dbReference>
<keyword evidence="2" id="KW-0964">Secreted</keyword>
<evidence type="ECO:0000256" key="6">
    <source>
        <dbReference type="ARBA" id="ARBA00023170"/>
    </source>
</evidence>
<feature type="disulfide bond" evidence="11">
    <location>
        <begin position="33"/>
        <end position="97"/>
    </location>
</feature>
<evidence type="ECO:0000256" key="5">
    <source>
        <dbReference type="ARBA" id="ARBA00023157"/>
    </source>
</evidence>
<dbReference type="SUPFAM" id="SSF56487">
    <property type="entry name" value="SRCR-like"/>
    <property type="match status" value="1"/>
</dbReference>
<feature type="domain" description="SRCR" evidence="12">
    <location>
        <begin position="8"/>
        <end position="99"/>
    </location>
</feature>
<feature type="non-terminal residue" evidence="13">
    <location>
        <position position="99"/>
    </location>
</feature>
<comment type="subunit">
    <text evidence="9">Interacts with LGALS1 and laminin.</text>
</comment>
<dbReference type="GO" id="GO:0005615">
    <property type="term" value="C:extracellular space"/>
    <property type="evidence" value="ECO:0007669"/>
    <property type="project" value="TreeGrafter"/>
</dbReference>
<evidence type="ECO:0000256" key="7">
    <source>
        <dbReference type="ARBA" id="ARBA00023180"/>
    </source>
</evidence>
<dbReference type="InterPro" id="IPR001190">
    <property type="entry name" value="SRCR"/>
</dbReference>